<feature type="compositionally biased region" description="Basic and acidic residues" evidence="3">
    <location>
        <begin position="136"/>
        <end position="155"/>
    </location>
</feature>
<name>A0A915AGZ8_PARUN</name>
<evidence type="ECO:0000256" key="3">
    <source>
        <dbReference type="SAM" id="MobiDB-lite"/>
    </source>
</evidence>
<dbReference type="CDD" id="cd00024">
    <property type="entry name" value="CD_CSD"/>
    <property type="match status" value="1"/>
</dbReference>
<dbReference type="InterPro" id="IPR023780">
    <property type="entry name" value="Chromo_domain"/>
</dbReference>
<dbReference type="InterPro" id="IPR023779">
    <property type="entry name" value="Chromodomain_CS"/>
</dbReference>
<dbReference type="PROSITE" id="PS50013">
    <property type="entry name" value="CHROMO_2"/>
    <property type="match status" value="1"/>
</dbReference>
<accession>A0A915AGZ8</accession>
<dbReference type="Proteomes" id="UP000887569">
    <property type="component" value="Unplaced"/>
</dbReference>
<dbReference type="SUPFAM" id="SSF54160">
    <property type="entry name" value="Chromo domain-like"/>
    <property type="match status" value="2"/>
</dbReference>
<dbReference type="Pfam" id="PF01393">
    <property type="entry name" value="Chromo_shadow"/>
    <property type="match status" value="1"/>
</dbReference>
<organism evidence="5 6">
    <name type="scientific">Parascaris univalens</name>
    <name type="common">Nematode worm</name>
    <dbReference type="NCBI Taxonomy" id="6257"/>
    <lineage>
        <taxon>Eukaryota</taxon>
        <taxon>Metazoa</taxon>
        <taxon>Ecdysozoa</taxon>
        <taxon>Nematoda</taxon>
        <taxon>Chromadorea</taxon>
        <taxon>Rhabditida</taxon>
        <taxon>Spirurina</taxon>
        <taxon>Ascaridomorpha</taxon>
        <taxon>Ascaridoidea</taxon>
        <taxon>Ascarididae</taxon>
        <taxon>Parascaris</taxon>
    </lineage>
</organism>
<dbReference type="SMART" id="SM00298">
    <property type="entry name" value="CHROMO"/>
    <property type="match status" value="2"/>
</dbReference>
<dbReference type="GO" id="GO:0000792">
    <property type="term" value="C:heterochromatin"/>
    <property type="evidence" value="ECO:0007669"/>
    <property type="project" value="UniProtKB-ARBA"/>
</dbReference>
<dbReference type="SMART" id="SM00300">
    <property type="entry name" value="ChSh"/>
    <property type="match status" value="1"/>
</dbReference>
<evidence type="ECO:0000313" key="6">
    <source>
        <dbReference type="WBParaSite" id="PgR007_g184_t01"/>
    </source>
</evidence>
<dbReference type="Gene3D" id="2.40.50.40">
    <property type="match status" value="2"/>
</dbReference>
<dbReference type="InterPro" id="IPR017984">
    <property type="entry name" value="Chromo_dom_subgr"/>
</dbReference>
<keyword evidence="5" id="KW-1185">Reference proteome</keyword>
<dbReference type="GO" id="GO:0005634">
    <property type="term" value="C:nucleus"/>
    <property type="evidence" value="ECO:0007669"/>
    <property type="project" value="UniProtKB-SubCell"/>
</dbReference>
<dbReference type="CDD" id="cd00034">
    <property type="entry name" value="CSD"/>
    <property type="match status" value="1"/>
</dbReference>
<dbReference type="WBParaSite" id="PgR007_g184_t01">
    <property type="protein sequence ID" value="PgR007_g184_t01"/>
    <property type="gene ID" value="PgR007_g184"/>
</dbReference>
<dbReference type="AlphaFoldDB" id="A0A915AGZ8"/>
<dbReference type="PROSITE" id="PS00598">
    <property type="entry name" value="CHROMO_1"/>
    <property type="match status" value="1"/>
</dbReference>
<dbReference type="InterPro" id="IPR000953">
    <property type="entry name" value="Chromo/chromo_shadow_dom"/>
</dbReference>
<evidence type="ECO:0000259" key="4">
    <source>
        <dbReference type="PROSITE" id="PS50013"/>
    </source>
</evidence>
<evidence type="ECO:0000256" key="2">
    <source>
        <dbReference type="ARBA" id="ARBA00023242"/>
    </source>
</evidence>
<dbReference type="PANTHER" id="PTHR22812">
    <property type="entry name" value="CHROMOBOX PROTEIN"/>
    <property type="match status" value="1"/>
</dbReference>
<proteinExistence type="predicted"/>
<dbReference type="Pfam" id="PF00385">
    <property type="entry name" value="Chromo"/>
    <property type="match status" value="1"/>
</dbReference>
<evidence type="ECO:0000313" key="5">
    <source>
        <dbReference type="Proteomes" id="UP000887569"/>
    </source>
</evidence>
<keyword evidence="2" id="KW-0539">Nucleus</keyword>
<dbReference type="InterPro" id="IPR016197">
    <property type="entry name" value="Chromo-like_dom_sf"/>
</dbReference>
<dbReference type="InterPro" id="IPR008251">
    <property type="entry name" value="Chromo_shadow_dom"/>
</dbReference>
<feature type="region of interest" description="Disordered" evidence="3">
    <location>
        <begin position="86"/>
        <end position="204"/>
    </location>
</feature>
<feature type="domain" description="Chromo" evidence="4">
    <location>
        <begin position="38"/>
        <end position="97"/>
    </location>
</feature>
<dbReference type="InterPro" id="IPR051219">
    <property type="entry name" value="Heterochromatin_chromo-domain"/>
</dbReference>
<feature type="region of interest" description="Disordered" evidence="3">
    <location>
        <begin position="1"/>
        <end position="31"/>
    </location>
</feature>
<reference evidence="6" key="1">
    <citation type="submission" date="2022-11" db="UniProtKB">
        <authorList>
            <consortium name="WormBaseParasite"/>
        </authorList>
    </citation>
    <scope>IDENTIFICATION</scope>
</reference>
<comment type="subcellular location">
    <subcellularLocation>
        <location evidence="1">Nucleus</location>
    </subcellularLocation>
</comment>
<feature type="compositionally biased region" description="Acidic residues" evidence="3">
    <location>
        <begin position="164"/>
        <end position="173"/>
    </location>
</feature>
<dbReference type="PRINTS" id="PR00504">
    <property type="entry name" value="CHROMODOMAIN"/>
</dbReference>
<protein>
    <submittedName>
        <fullName evidence="6">Chromo domain-containing protein</fullName>
    </submittedName>
</protein>
<evidence type="ECO:0000256" key="1">
    <source>
        <dbReference type="ARBA" id="ARBA00004123"/>
    </source>
</evidence>
<sequence length="295" mass="33412">MRKGSKAKAGRVVTSRIRKETMPVADVNQSDEQQGEEYIVEKILDKMVQQNQVFYLIKWKGYPVEESTWEPEENCKSSKDLIRKFEQTGQKKKSRKRVSESSQQVTLTKCGRAEPAEVPTDEGGAEAHGGMMASPPRERDTGTENLEGEAKREEDISCIVEAADAPETDDAQPDAEKSANEGDWDATNKLPSTPEPQERSSDGTRADVLIQEMMNEEDGEDHITRADRQLRVFHGVRVESIVGVSRRTGNEELKALVRYEDERYEMVPTRVLHIVAPRVLLKYYEANLRFRSLIA</sequence>